<evidence type="ECO:0000256" key="3">
    <source>
        <dbReference type="ARBA" id="ARBA00010418"/>
    </source>
</evidence>
<dbReference type="EC" id="4.2.2.23" evidence="4"/>
<evidence type="ECO:0000256" key="7">
    <source>
        <dbReference type="ARBA" id="ARBA00023239"/>
    </source>
</evidence>
<dbReference type="SUPFAM" id="SSF49452">
    <property type="entry name" value="Starch-binding domain-like"/>
    <property type="match status" value="1"/>
</dbReference>
<proteinExistence type="inferred from homology"/>
<dbReference type="Pfam" id="PF06045">
    <property type="entry name" value="Rhamnogal_lyase"/>
    <property type="match status" value="1"/>
</dbReference>
<dbReference type="AlphaFoldDB" id="A0AAV2FCV6"/>
<dbReference type="GO" id="GO:0102210">
    <property type="term" value="F:rhamnogalacturonan endolyase activity"/>
    <property type="evidence" value="ECO:0007669"/>
    <property type="project" value="UniProtKB-EC"/>
</dbReference>
<evidence type="ECO:0000256" key="6">
    <source>
        <dbReference type="ARBA" id="ARBA00022729"/>
    </source>
</evidence>
<dbReference type="GO" id="GO:0030246">
    <property type="term" value="F:carbohydrate binding"/>
    <property type="evidence" value="ECO:0007669"/>
    <property type="project" value="InterPro"/>
</dbReference>
<dbReference type="GO" id="GO:0005975">
    <property type="term" value="P:carbohydrate metabolic process"/>
    <property type="evidence" value="ECO:0007669"/>
    <property type="project" value="InterPro"/>
</dbReference>
<dbReference type="InterPro" id="IPR010325">
    <property type="entry name" value="Rhamnogal_lyase"/>
</dbReference>
<feature type="domain" description="Rhamnogalacturonan lyase" evidence="8">
    <location>
        <begin position="481"/>
        <end position="669"/>
    </location>
</feature>
<dbReference type="CDD" id="cd10317">
    <property type="entry name" value="RGL4_C"/>
    <property type="match status" value="1"/>
</dbReference>
<evidence type="ECO:0000256" key="5">
    <source>
        <dbReference type="ARBA" id="ARBA00022525"/>
    </source>
</evidence>
<accession>A0AAV2FCV6</accession>
<comment type="catalytic activity">
    <reaction evidence="1">
        <text>Endotype eliminative cleavage of L-alpha-rhamnopyranosyl-(1-&gt;4)-alpha-D-galactopyranosyluronic acid bonds of rhamnogalacturonan I domains in ramified hairy regions of pectin leaving L-rhamnopyranose at the reducing end and 4-deoxy-4,5-unsaturated D-galactopyranosyluronic acid at the non-reducing end.</text>
        <dbReference type="EC" id="4.2.2.23"/>
    </reaction>
</comment>
<dbReference type="Pfam" id="PF14683">
    <property type="entry name" value="CBM-like"/>
    <property type="match status" value="1"/>
</dbReference>
<evidence type="ECO:0000259" key="9">
    <source>
        <dbReference type="Pfam" id="PF14686"/>
    </source>
</evidence>
<dbReference type="SUPFAM" id="SSF74650">
    <property type="entry name" value="Galactose mutarotase-like"/>
    <property type="match status" value="1"/>
</dbReference>
<keyword evidence="5" id="KW-0964">Secreted</keyword>
<dbReference type="InterPro" id="IPR029411">
    <property type="entry name" value="RG-lyase_III"/>
</dbReference>
<evidence type="ECO:0000256" key="4">
    <source>
        <dbReference type="ARBA" id="ARBA00012437"/>
    </source>
</evidence>
<protein>
    <recommendedName>
        <fullName evidence="4">rhamnogalacturonan endolyase</fullName>
        <ecNumber evidence="4">4.2.2.23</ecNumber>
    </recommendedName>
</protein>
<gene>
    <name evidence="10" type="ORF">LTRI10_LOCUS35970</name>
</gene>
<dbReference type="GO" id="GO:0005576">
    <property type="term" value="C:extracellular region"/>
    <property type="evidence" value="ECO:0007669"/>
    <property type="project" value="UniProtKB-SubCell"/>
</dbReference>
<dbReference type="Pfam" id="PF14686">
    <property type="entry name" value="fn3_3"/>
    <property type="match status" value="1"/>
</dbReference>
<name>A0AAV2FCV6_9ROSI</name>
<dbReference type="CDD" id="cd10316">
    <property type="entry name" value="RGL4_M"/>
    <property type="match status" value="1"/>
</dbReference>
<keyword evidence="6" id="KW-0732">Signal</keyword>
<reference evidence="10 11" key="1">
    <citation type="submission" date="2024-04" db="EMBL/GenBank/DDBJ databases">
        <authorList>
            <person name="Fracassetti M."/>
        </authorList>
    </citation>
    <scope>NUCLEOTIDE SEQUENCE [LARGE SCALE GENOMIC DNA]</scope>
</reference>
<dbReference type="InterPro" id="IPR029413">
    <property type="entry name" value="RG-lyase_II"/>
</dbReference>
<keyword evidence="11" id="KW-1185">Reference proteome</keyword>
<feature type="domain" description="Rhamnogalacturonan lyase" evidence="9">
    <location>
        <begin position="394"/>
        <end position="466"/>
    </location>
</feature>
<evidence type="ECO:0000313" key="10">
    <source>
        <dbReference type="EMBL" id="CAL1395543.1"/>
    </source>
</evidence>
<dbReference type="InterPro" id="IPR013784">
    <property type="entry name" value="Carb-bd-like_fold"/>
</dbReference>
<evidence type="ECO:0000259" key="8">
    <source>
        <dbReference type="Pfam" id="PF14683"/>
    </source>
</evidence>
<dbReference type="Gene3D" id="2.70.98.10">
    <property type="match status" value="1"/>
</dbReference>
<dbReference type="InterPro" id="IPR011013">
    <property type="entry name" value="Gal_mutarotase_sf_dom"/>
</dbReference>
<dbReference type="Gene3D" id="2.60.40.1120">
    <property type="entry name" value="Carboxypeptidase-like, regulatory domain"/>
    <property type="match status" value="1"/>
</dbReference>
<dbReference type="SUPFAM" id="SSF49785">
    <property type="entry name" value="Galactose-binding domain-like"/>
    <property type="match status" value="1"/>
</dbReference>
<comment type="subcellular location">
    <subcellularLocation>
        <location evidence="2">Secreted</location>
    </subcellularLocation>
</comment>
<evidence type="ECO:0000313" key="11">
    <source>
        <dbReference type="Proteomes" id="UP001497516"/>
    </source>
</evidence>
<dbReference type="FunFam" id="2.60.40.1120:FF:000033">
    <property type="entry name" value="Rhamnogalacturonate lyase B"/>
    <property type="match status" value="1"/>
</dbReference>
<dbReference type="Gene3D" id="2.60.120.260">
    <property type="entry name" value="Galactose-binding domain-like"/>
    <property type="match status" value="1"/>
</dbReference>
<evidence type="ECO:0000256" key="2">
    <source>
        <dbReference type="ARBA" id="ARBA00004613"/>
    </source>
</evidence>
<keyword evidence="7" id="KW-0456">Lyase</keyword>
<dbReference type="Proteomes" id="UP001497516">
    <property type="component" value="Chromosome 6"/>
</dbReference>
<evidence type="ECO:0000256" key="1">
    <source>
        <dbReference type="ARBA" id="ARBA00001324"/>
    </source>
</evidence>
<dbReference type="InterPro" id="IPR051850">
    <property type="entry name" value="Polysacch_Lyase_4"/>
</dbReference>
<dbReference type="PANTHER" id="PTHR32018">
    <property type="entry name" value="RHAMNOGALACTURONATE LYASE FAMILY PROTEIN"/>
    <property type="match status" value="1"/>
</dbReference>
<dbReference type="InterPro" id="IPR008979">
    <property type="entry name" value="Galactose-bd-like_sf"/>
</dbReference>
<dbReference type="CDD" id="cd10320">
    <property type="entry name" value="RGL4_N"/>
    <property type="match status" value="1"/>
</dbReference>
<sequence>MTSSSSCFFSEASARINHGGGRQVSAPAAGQNSFPPVKLQIMDQYVVVGNGIVEVNLTNPGGSMTGIQYNGIDNLLEVVKSETDRGYWDVVWKGDGIIKKKGALDRLEGKNLTVITEEEEQVELSFTRKWSSELQGKPVPLDIDKRFVMRRGSSGFYTYAIYEHSQQHPAFQLANTRLVLKPRKDKFHYMAISDKKQRPMPLPEDRVPPRGQPLAYPEAVLLVDPIEPQFKGEVDDKYEYSMENRDIKVHGWMGKDPSSSVGFWQITPTSEFRSAGPLKQFLSSHDGPTCLAVFHSTHYTGADLMVPFEAGEAWKKVYGPVFVYFNSLESEVSSSSGTGMSLWDDAKNQLMIQAKQWPYQFLGSRDYPIPNQRGGITGRLSVHDPEISTRNLPPTGAWIGLAAPGDPGSWQLESKGYQFWTEVEEDGSFSISNVIAGQYNLYGWVPGFIGDYKYGAVINITPARSIEVGDLVFEPPRNASTLWEIGVPDRTAGEFFIPDANPNYINKLYLHQEKYRQYGLWERYAELYPEADLVYNVRTDDYRKDWFFAQVTRKKGDNGTYEGTTWQVKFSLDRAYQNVNYTLRIALATANGAELQVRVNDPSSAVPLFTTGSIGKDNTIARHGIHGVYRLFSVVVPGSLLVDGSNTVFLTQAINTGPFYGLMYDYIRLEGPLSTNPPRN</sequence>
<comment type="similarity">
    <text evidence="3">Belongs to the polysaccharide lyase 4 family.</text>
</comment>
<dbReference type="InterPro" id="IPR014718">
    <property type="entry name" value="GH-type_carb-bd"/>
</dbReference>
<dbReference type="EMBL" id="OZ034819">
    <property type="protein sequence ID" value="CAL1395543.1"/>
    <property type="molecule type" value="Genomic_DNA"/>
</dbReference>
<dbReference type="PANTHER" id="PTHR32018:SF1">
    <property type="entry name" value="RHAMNOGALACTURONAN ENDOLYASE"/>
    <property type="match status" value="1"/>
</dbReference>
<organism evidence="10 11">
    <name type="scientific">Linum trigynum</name>
    <dbReference type="NCBI Taxonomy" id="586398"/>
    <lineage>
        <taxon>Eukaryota</taxon>
        <taxon>Viridiplantae</taxon>
        <taxon>Streptophyta</taxon>
        <taxon>Embryophyta</taxon>
        <taxon>Tracheophyta</taxon>
        <taxon>Spermatophyta</taxon>
        <taxon>Magnoliopsida</taxon>
        <taxon>eudicotyledons</taxon>
        <taxon>Gunneridae</taxon>
        <taxon>Pentapetalae</taxon>
        <taxon>rosids</taxon>
        <taxon>fabids</taxon>
        <taxon>Malpighiales</taxon>
        <taxon>Linaceae</taxon>
        <taxon>Linum</taxon>
    </lineage>
</organism>